<name>A0A7J7P9C2_9MAGN</name>
<gene>
    <name evidence="1" type="ORF">GIB67_003428</name>
</gene>
<sequence>MGDVFDGFGDDIPIGDRVGDGLGDDIPIESTFNDGVCDGLYDGLDDGLCDDIPIESTFNDYPTEIDPDNLVTEEGYYYSHTSLDGNEEPTQEDIDKCDKELRNFAKETENNFGVVENATVTDNPFQKVLYHEIKNKSYRIRLEYSKRREEGSKWLFYARVTPDGHTFKLRKSSMLIHTCKGKGKSISKLVHARWVANEAGNIMITIRSIKPCGVIELIRVNYGIDISDYTVRNAWNIRMERIMGSYDEGHVLQPELCRQILSSNPGSMARTSKVIDTNQWTGTCVAYKASLDGFGDGCRPILGLDVCFLKGKFGGGHYHPEGATDGYFVAIGVNGHRWMVHTKKHVCDFNEWQLTGLPYAHAVDPCFDVNAGSAGRSTNRARGRNGAGVHYNSYGGTITIGFDYFGGGTVVRGRARGGLAERNVGGT</sequence>
<proteinExistence type="predicted"/>
<reference evidence="1 2" key="1">
    <citation type="journal article" date="2020" name="IScience">
        <title>Genome Sequencing of the Endangered Kingdonia uniflora (Circaeasteraceae, Ranunculales) Reveals Potential Mechanisms of Evolutionary Specialization.</title>
        <authorList>
            <person name="Sun Y."/>
            <person name="Deng T."/>
            <person name="Zhang A."/>
            <person name="Moore M.J."/>
            <person name="Landis J.B."/>
            <person name="Lin N."/>
            <person name="Zhang H."/>
            <person name="Zhang X."/>
            <person name="Huang J."/>
            <person name="Zhang X."/>
            <person name="Sun H."/>
            <person name="Wang H."/>
        </authorList>
    </citation>
    <scope>NUCLEOTIDE SEQUENCE [LARGE SCALE GENOMIC DNA]</scope>
    <source>
        <strain evidence="1">TB1705</strain>
        <tissue evidence="1">Leaf</tissue>
    </source>
</reference>
<dbReference type="OrthoDB" id="1932754at2759"/>
<dbReference type="AlphaFoldDB" id="A0A7J7P9C2"/>
<dbReference type="PANTHER" id="PTHR31973:SF187">
    <property type="entry name" value="MUTATOR TRANSPOSASE MUDRA PROTEIN"/>
    <property type="match status" value="1"/>
</dbReference>
<evidence type="ECO:0000313" key="1">
    <source>
        <dbReference type="EMBL" id="KAF6175940.1"/>
    </source>
</evidence>
<dbReference type="PANTHER" id="PTHR31973">
    <property type="entry name" value="POLYPROTEIN, PUTATIVE-RELATED"/>
    <property type="match status" value="1"/>
</dbReference>
<organism evidence="1 2">
    <name type="scientific">Kingdonia uniflora</name>
    <dbReference type="NCBI Taxonomy" id="39325"/>
    <lineage>
        <taxon>Eukaryota</taxon>
        <taxon>Viridiplantae</taxon>
        <taxon>Streptophyta</taxon>
        <taxon>Embryophyta</taxon>
        <taxon>Tracheophyta</taxon>
        <taxon>Spermatophyta</taxon>
        <taxon>Magnoliopsida</taxon>
        <taxon>Ranunculales</taxon>
        <taxon>Circaeasteraceae</taxon>
        <taxon>Kingdonia</taxon>
    </lineage>
</organism>
<evidence type="ECO:0000313" key="2">
    <source>
        <dbReference type="Proteomes" id="UP000541444"/>
    </source>
</evidence>
<protein>
    <submittedName>
        <fullName evidence="1">Uncharacterized protein</fullName>
    </submittedName>
</protein>
<comment type="caution">
    <text evidence="1">The sequence shown here is derived from an EMBL/GenBank/DDBJ whole genome shotgun (WGS) entry which is preliminary data.</text>
</comment>
<accession>A0A7J7P9C2</accession>
<dbReference type="EMBL" id="JACGCM010000140">
    <property type="protein sequence ID" value="KAF6175940.1"/>
    <property type="molecule type" value="Genomic_DNA"/>
</dbReference>
<dbReference type="Proteomes" id="UP000541444">
    <property type="component" value="Unassembled WGS sequence"/>
</dbReference>
<keyword evidence="2" id="KW-1185">Reference proteome</keyword>